<dbReference type="GO" id="GO:0016787">
    <property type="term" value="F:hydrolase activity"/>
    <property type="evidence" value="ECO:0007669"/>
    <property type="project" value="UniProtKB-KW"/>
</dbReference>
<comment type="similarity">
    <text evidence="3">Belongs to the HARBI1 family.</text>
</comment>
<evidence type="ECO:0000256" key="5">
    <source>
        <dbReference type="ARBA" id="ARBA00022723"/>
    </source>
</evidence>
<sequence>MASDELDRFAVLYITHVLYALICLQLRNTLSLLVLVLSAGRRHRLMVQQCANSAFSALLQLGPSLLPRVPRKCWMRVRSKDWWDRVVLKEFSDVEWREHFRMTRGSFDKLCALMEEVLRPQDVTVRAPIPLQMRVAIVLYKLAGCAEYKVIANKFGVHKTTVKKFVYSFCKGMVSSVINQLIKAPSAEQARAITRRFEEKFCIPQVVGCIHRTHIPVLPPSDGFKHFVNRKGWPSYVLQAVTDDTCRFWNINCQMPGSTADADILRQSALYSQAHLLPQEPKEISGTSINLFLLGDPAYPLLDWLITEYAPSPHLTAEQESFNAYVRSARTTVDTAFGKLKSRWRVLLRKCDFHYTFIPHVIATCCALHNFCEVEEEGFSPTWTEEAAVMERRMLQPDVCPCGESERFDGQKVRLTLTEYLRTNFPLHKSGFEHFLSNE</sequence>
<name>A0A3B3B5Q9_ORYME</name>
<dbReference type="PANTHER" id="PTHR22930:SF85">
    <property type="entry name" value="GH03217P-RELATED"/>
    <property type="match status" value="1"/>
</dbReference>
<dbReference type="GeneTree" id="ENSGT00940000163250"/>
<evidence type="ECO:0000259" key="8">
    <source>
        <dbReference type="Pfam" id="PF13359"/>
    </source>
</evidence>
<dbReference type="KEGG" id="oml:112149187"/>
<dbReference type="InterPro" id="IPR027806">
    <property type="entry name" value="HARBI1_dom"/>
</dbReference>
<keyword evidence="10" id="KW-1185">Reference proteome</keyword>
<dbReference type="Ensembl" id="ENSOMET00000015065.1">
    <property type="protein sequence ID" value="ENSOMEP00000000921.1"/>
    <property type="gene ID" value="ENSOMEG00000001805.1"/>
</dbReference>
<organism evidence="9 10">
    <name type="scientific">Oryzias melastigma</name>
    <name type="common">Marine medaka</name>
    <dbReference type="NCBI Taxonomy" id="30732"/>
    <lineage>
        <taxon>Eukaryota</taxon>
        <taxon>Metazoa</taxon>
        <taxon>Chordata</taxon>
        <taxon>Craniata</taxon>
        <taxon>Vertebrata</taxon>
        <taxon>Euteleostomi</taxon>
        <taxon>Actinopterygii</taxon>
        <taxon>Neopterygii</taxon>
        <taxon>Teleostei</taxon>
        <taxon>Neoteleostei</taxon>
        <taxon>Acanthomorphata</taxon>
        <taxon>Ovalentaria</taxon>
        <taxon>Atherinomorphae</taxon>
        <taxon>Beloniformes</taxon>
        <taxon>Adrianichthyidae</taxon>
        <taxon>Oryziinae</taxon>
        <taxon>Oryzias</taxon>
    </lineage>
</organism>
<evidence type="ECO:0000256" key="4">
    <source>
        <dbReference type="ARBA" id="ARBA00022722"/>
    </source>
</evidence>
<keyword evidence="6" id="KW-0378">Hydrolase</keyword>
<evidence type="ECO:0000256" key="1">
    <source>
        <dbReference type="ARBA" id="ARBA00001968"/>
    </source>
</evidence>
<dbReference type="STRING" id="30732.ENSOMEP00000000921"/>
<comment type="subcellular location">
    <subcellularLocation>
        <location evidence="2">Nucleus</location>
    </subcellularLocation>
</comment>
<evidence type="ECO:0000313" key="9">
    <source>
        <dbReference type="Ensembl" id="ENSOMEP00000000921.1"/>
    </source>
</evidence>
<dbReference type="Pfam" id="PF13359">
    <property type="entry name" value="DDE_Tnp_4"/>
    <property type="match status" value="1"/>
</dbReference>
<dbReference type="InterPro" id="IPR045249">
    <property type="entry name" value="HARBI1-like"/>
</dbReference>
<protein>
    <submittedName>
        <fullName evidence="9">Protein ALP1-like</fullName>
    </submittedName>
</protein>
<feature type="domain" description="DDE Tnp4" evidence="8">
    <location>
        <begin position="213"/>
        <end position="370"/>
    </location>
</feature>
<dbReference type="OrthoDB" id="2668416at2759"/>
<keyword evidence="5" id="KW-0479">Metal-binding</keyword>
<reference evidence="9" key="1">
    <citation type="submission" date="2025-08" db="UniProtKB">
        <authorList>
            <consortium name="Ensembl"/>
        </authorList>
    </citation>
    <scope>IDENTIFICATION</scope>
</reference>
<accession>A0A3B3B5Q9</accession>
<dbReference type="GO" id="GO:0004518">
    <property type="term" value="F:nuclease activity"/>
    <property type="evidence" value="ECO:0007669"/>
    <property type="project" value="UniProtKB-KW"/>
</dbReference>
<comment type="cofactor">
    <cofactor evidence="1">
        <name>a divalent metal cation</name>
        <dbReference type="ChEBI" id="CHEBI:60240"/>
    </cofactor>
</comment>
<dbReference type="PaxDb" id="30732-ENSOMEP00000000921"/>
<dbReference type="Proteomes" id="UP000261560">
    <property type="component" value="Unplaced"/>
</dbReference>
<keyword evidence="4" id="KW-0540">Nuclease</keyword>
<dbReference type="AlphaFoldDB" id="A0A3B3B5Q9"/>
<evidence type="ECO:0000313" key="10">
    <source>
        <dbReference type="Proteomes" id="UP000261560"/>
    </source>
</evidence>
<proteinExistence type="inferred from homology"/>
<reference evidence="9" key="2">
    <citation type="submission" date="2025-09" db="UniProtKB">
        <authorList>
            <consortium name="Ensembl"/>
        </authorList>
    </citation>
    <scope>IDENTIFICATION</scope>
</reference>
<dbReference type="GeneID" id="112149187"/>
<evidence type="ECO:0000256" key="7">
    <source>
        <dbReference type="ARBA" id="ARBA00023242"/>
    </source>
</evidence>
<dbReference type="GO" id="GO:0005634">
    <property type="term" value="C:nucleus"/>
    <property type="evidence" value="ECO:0007669"/>
    <property type="project" value="UniProtKB-SubCell"/>
</dbReference>
<dbReference type="GO" id="GO:0046872">
    <property type="term" value="F:metal ion binding"/>
    <property type="evidence" value="ECO:0007669"/>
    <property type="project" value="UniProtKB-KW"/>
</dbReference>
<dbReference type="RefSeq" id="XP_024132494.1">
    <property type="nucleotide sequence ID" value="XM_024276726.2"/>
</dbReference>
<dbReference type="PANTHER" id="PTHR22930">
    <property type="match status" value="1"/>
</dbReference>
<dbReference type="OMA" id="RHITCGH"/>
<evidence type="ECO:0000256" key="3">
    <source>
        <dbReference type="ARBA" id="ARBA00006958"/>
    </source>
</evidence>
<evidence type="ECO:0000256" key="2">
    <source>
        <dbReference type="ARBA" id="ARBA00004123"/>
    </source>
</evidence>
<keyword evidence="7" id="KW-0539">Nucleus</keyword>
<evidence type="ECO:0000256" key="6">
    <source>
        <dbReference type="ARBA" id="ARBA00022801"/>
    </source>
</evidence>